<evidence type="ECO:0000256" key="12">
    <source>
        <dbReference type="ARBA" id="ARBA00046271"/>
    </source>
</evidence>
<dbReference type="Gene3D" id="2.30.30.40">
    <property type="entry name" value="SH3 Domains"/>
    <property type="match status" value="1"/>
</dbReference>
<dbReference type="GO" id="GO:0005778">
    <property type="term" value="C:peroxisomal membrane"/>
    <property type="evidence" value="ECO:0007669"/>
    <property type="project" value="UniProtKB-SubCell"/>
</dbReference>
<dbReference type="InterPro" id="IPR036028">
    <property type="entry name" value="SH3-like_dom_sf"/>
</dbReference>
<keyword evidence="18" id="KW-1185">Reference proteome</keyword>
<comment type="caution">
    <text evidence="17">The sequence shown here is derived from an EMBL/GenBank/DDBJ whole genome shotgun (WGS) entry which is preliminary data.</text>
</comment>
<keyword evidence="7" id="KW-0811">Translocation</keyword>
<evidence type="ECO:0000256" key="1">
    <source>
        <dbReference type="ARBA" id="ARBA00006033"/>
    </source>
</evidence>
<name>A0A8S4F978_PLUXY</name>
<evidence type="ECO:0000256" key="6">
    <source>
        <dbReference type="ARBA" id="ARBA00022989"/>
    </source>
</evidence>
<keyword evidence="8 15" id="KW-0472">Membrane</keyword>
<feature type="domain" description="SH3" evidence="16">
    <location>
        <begin position="436"/>
        <end position="502"/>
    </location>
</feature>
<proteinExistence type="inferred from homology"/>
<evidence type="ECO:0000256" key="7">
    <source>
        <dbReference type="ARBA" id="ARBA00023010"/>
    </source>
</evidence>
<protein>
    <recommendedName>
        <fullName evidence="11">Peroxisomal membrane protein PEX13</fullName>
    </recommendedName>
    <alternativeName>
        <fullName evidence="10">Peroxin-13</fullName>
    </alternativeName>
</protein>
<evidence type="ECO:0000256" key="5">
    <source>
        <dbReference type="ARBA" id="ARBA00022927"/>
    </source>
</evidence>
<evidence type="ECO:0000256" key="8">
    <source>
        <dbReference type="ARBA" id="ARBA00023136"/>
    </source>
</evidence>
<keyword evidence="6 15" id="KW-1133">Transmembrane helix</keyword>
<dbReference type="InterPro" id="IPR007223">
    <property type="entry name" value="Peroxin-13_N"/>
</dbReference>
<dbReference type="PROSITE" id="PS50002">
    <property type="entry name" value="SH3"/>
    <property type="match status" value="1"/>
</dbReference>
<evidence type="ECO:0000256" key="15">
    <source>
        <dbReference type="SAM" id="Phobius"/>
    </source>
</evidence>
<gene>
    <name evidence="17" type="ORF">PLXY2_LOCUS8318</name>
</gene>
<dbReference type="SMART" id="SM00326">
    <property type="entry name" value="SH3"/>
    <property type="match status" value="1"/>
</dbReference>
<dbReference type="GO" id="GO:0016560">
    <property type="term" value="P:protein import into peroxisome matrix, docking"/>
    <property type="evidence" value="ECO:0007669"/>
    <property type="project" value="InterPro"/>
</dbReference>
<sequence>MSMPTKELNSDPCLSNAATSLGIDSPSFRNPIPSTSTANLPLAPPPPPPRLDSMSLQPSYGLNSGYGYGGMGGLGGSYGMGGYGMSSGYGMGGMGGYGMGGMGGYGMSGMGGMYGGYNRMGAGPMYGDAENRFIQMAEESSRPAFESIQSVVYAVGSVAMMLENTFFALSSSFRAILGVAENFGRLRSMFAQFWSTFAVFRSINWLIRKLLVLLGIRTEAEFKRRVKISLFNSVVKSVLLFGCETWRVTKGLMNKLQVFVNKSLRSILRIFWPNTIRNVDLWNVCKQTSIEQEIALRKWRWIGHTIRKGAESKASIAFEWKPPGGHRRRGRPVHTWRRTVDGELRAQGWTEARAVAEDRTAWRTLVKALCTTGAWAEAVAATQSGSATPEQRARGSSWPILLFFGVITAAPYIVLRMMRGLSSTLQERLNDPKTWQSPLKAVAQFDYQAASPQEISFSTNQVIHLASQTLQGNLWNSGWLMGSTDRQTAGLVPVNYIKVIRPSVESVSIEAPKEEAPPMEDLEKYYKDEL</sequence>
<keyword evidence="2 13" id="KW-0728">SH3 domain</keyword>
<comment type="subcellular location">
    <subcellularLocation>
        <location evidence="12">Peroxisome membrane</location>
    </subcellularLocation>
</comment>
<evidence type="ECO:0000256" key="2">
    <source>
        <dbReference type="ARBA" id="ARBA00022443"/>
    </source>
</evidence>
<dbReference type="Pfam" id="PF14604">
    <property type="entry name" value="SH3_9"/>
    <property type="match status" value="1"/>
</dbReference>
<dbReference type="PANTHER" id="PTHR19332:SF1">
    <property type="entry name" value="PEROXISOMAL MEMBRANE PROTEIN PEX13"/>
    <property type="match status" value="1"/>
</dbReference>
<comment type="similarity">
    <text evidence="1">Belongs to the peroxin-13 family.</text>
</comment>
<evidence type="ECO:0000256" key="10">
    <source>
        <dbReference type="ARBA" id="ARBA00029693"/>
    </source>
</evidence>
<keyword evidence="5" id="KW-0653">Protein transport</keyword>
<evidence type="ECO:0000313" key="17">
    <source>
        <dbReference type="EMBL" id="CAG9124918.1"/>
    </source>
</evidence>
<dbReference type="PANTHER" id="PTHR19332">
    <property type="entry name" value="PEROXISOMAL MEMBRANE PROTEIN PEX13"/>
    <property type="match status" value="1"/>
</dbReference>
<evidence type="ECO:0000313" key="18">
    <source>
        <dbReference type="Proteomes" id="UP000653454"/>
    </source>
</evidence>
<feature type="region of interest" description="Disordered" evidence="14">
    <location>
        <begin position="511"/>
        <end position="530"/>
    </location>
</feature>
<evidence type="ECO:0000256" key="3">
    <source>
        <dbReference type="ARBA" id="ARBA00022448"/>
    </source>
</evidence>
<evidence type="ECO:0000256" key="4">
    <source>
        <dbReference type="ARBA" id="ARBA00022692"/>
    </source>
</evidence>
<dbReference type="Pfam" id="PF04088">
    <property type="entry name" value="Peroxin-13_N"/>
    <property type="match status" value="1"/>
</dbReference>
<reference evidence="17" key="1">
    <citation type="submission" date="2020-11" db="EMBL/GenBank/DDBJ databases">
        <authorList>
            <person name="Whiteford S."/>
        </authorList>
    </citation>
    <scope>NUCLEOTIDE SEQUENCE</scope>
</reference>
<evidence type="ECO:0000256" key="9">
    <source>
        <dbReference type="ARBA" id="ARBA00023140"/>
    </source>
</evidence>
<evidence type="ECO:0000256" key="13">
    <source>
        <dbReference type="PROSITE-ProRule" id="PRU00192"/>
    </source>
</evidence>
<accession>A0A8S4F978</accession>
<dbReference type="EMBL" id="CAJHNJ030000030">
    <property type="protein sequence ID" value="CAG9124918.1"/>
    <property type="molecule type" value="Genomic_DNA"/>
</dbReference>
<dbReference type="Proteomes" id="UP000653454">
    <property type="component" value="Unassembled WGS sequence"/>
</dbReference>
<feature type="transmembrane region" description="Helical" evidence="15">
    <location>
        <begin position="398"/>
        <end position="415"/>
    </location>
</feature>
<keyword evidence="4 15" id="KW-0812">Transmembrane</keyword>
<evidence type="ECO:0000256" key="14">
    <source>
        <dbReference type="SAM" id="MobiDB-lite"/>
    </source>
</evidence>
<keyword evidence="9" id="KW-0576">Peroxisome</keyword>
<dbReference type="InterPro" id="IPR001452">
    <property type="entry name" value="SH3_domain"/>
</dbReference>
<feature type="region of interest" description="Disordered" evidence="14">
    <location>
        <begin position="1"/>
        <end position="56"/>
    </location>
</feature>
<evidence type="ECO:0000259" key="16">
    <source>
        <dbReference type="PROSITE" id="PS50002"/>
    </source>
</evidence>
<organism evidence="17 18">
    <name type="scientific">Plutella xylostella</name>
    <name type="common">Diamondback moth</name>
    <name type="synonym">Plutella maculipennis</name>
    <dbReference type="NCBI Taxonomy" id="51655"/>
    <lineage>
        <taxon>Eukaryota</taxon>
        <taxon>Metazoa</taxon>
        <taxon>Ecdysozoa</taxon>
        <taxon>Arthropoda</taxon>
        <taxon>Hexapoda</taxon>
        <taxon>Insecta</taxon>
        <taxon>Pterygota</taxon>
        <taxon>Neoptera</taxon>
        <taxon>Endopterygota</taxon>
        <taxon>Lepidoptera</taxon>
        <taxon>Glossata</taxon>
        <taxon>Ditrysia</taxon>
        <taxon>Yponomeutoidea</taxon>
        <taxon>Plutellidae</taxon>
        <taxon>Plutella</taxon>
    </lineage>
</organism>
<keyword evidence="3" id="KW-0813">Transport</keyword>
<dbReference type="SUPFAM" id="SSF50044">
    <property type="entry name" value="SH3-domain"/>
    <property type="match status" value="1"/>
</dbReference>
<dbReference type="InterPro" id="IPR035463">
    <property type="entry name" value="Pex13"/>
</dbReference>
<evidence type="ECO:0000256" key="11">
    <source>
        <dbReference type="ARBA" id="ARBA00034535"/>
    </source>
</evidence>
<dbReference type="AlphaFoldDB" id="A0A8S4F978"/>
<dbReference type="GO" id="GO:1990429">
    <property type="term" value="C:peroxisomal importomer complex"/>
    <property type="evidence" value="ECO:0007669"/>
    <property type="project" value="TreeGrafter"/>
</dbReference>